<dbReference type="RefSeq" id="WP_317490750.1">
    <property type="nucleotide sequence ID" value="NZ_CP136051.1"/>
</dbReference>
<keyword evidence="1" id="KW-0732">Signal</keyword>
<evidence type="ECO:0000256" key="1">
    <source>
        <dbReference type="SAM" id="SignalP"/>
    </source>
</evidence>
<dbReference type="EMBL" id="CP136051">
    <property type="protein sequence ID" value="WOK08104.1"/>
    <property type="molecule type" value="Genomic_DNA"/>
</dbReference>
<evidence type="ECO:0000313" key="2">
    <source>
        <dbReference type="EMBL" id="WOK08104.1"/>
    </source>
</evidence>
<dbReference type="PROSITE" id="PS51257">
    <property type="entry name" value="PROKAR_LIPOPROTEIN"/>
    <property type="match status" value="1"/>
</dbReference>
<feature type="chain" id="PRO_5045663051" evidence="1">
    <location>
        <begin position="20"/>
        <end position="254"/>
    </location>
</feature>
<evidence type="ECO:0000313" key="3">
    <source>
        <dbReference type="Proteomes" id="UP001302349"/>
    </source>
</evidence>
<proteinExistence type="predicted"/>
<keyword evidence="3" id="KW-1185">Reference proteome</keyword>
<accession>A0ABZ0ISY9</accession>
<gene>
    <name evidence="2" type="ORF">RT717_05585</name>
</gene>
<sequence length="254" mass="27451">MKAVVLSLMVVVFSLTVFSCQNEPVTPSSGFATSWEVNANAFIAATSQTTGDPFVIKKAVLNDSLLKVTVQYAGGCKKHDFKLVWDGTIDSSTIPAVANFALIHDGNNDMCEALPTEELTFDLVDIMKGSRPIEGFQAWVVNASNKEEVLTISESEECGWAVEATSVVCGTGIWGNLWLQTLRTEQAGGVRPFLLQPVSVAEGVVVPENAKEGTKYYIGARIIDDYEPGVDGAVCLAYPGDHYSIEITCIQPYE</sequence>
<name>A0ABZ0ISY9_9BACT</name>
<feature type="signal peptide" evidence="1">
    <location>
        <begin position="1"/>
        <end position="19"/>
    </location>
</feature>
<reference evidence="2 3" key="1">
    <citation type="journal article" date="2023" name="Microbiol. Resour. Announc.">
        <title>Complete Genome Sequence of Imperialibacter roseus strain P4T.</title>
        <authorList>
            <person name="Tizabi D.R."/>
            <person name="Bachvaroff T."/>
            <person name="Hill R.T."/>
        </authorList>
    </citation>
    <scope>NUCLEOTIDE SEQUENCE [LARGE SCALE GENOMIC DNA]</scope>
    <source>
        <strain evidence="2 3">P4T</strain>
    </source>
</reference>
<dbReference type="Proteomes" id="UP001302349">
    <property type="component" value="Chromosome"/>
</dbReference>
<protein>
    <submittedName>
        <fullName evidence="2">Uncharacterized protein</fullName>
    </submittedName>
</protein>
<organism evidence="2 3">
    <name type="scientific">Imperialibacter roseus</name>
    <dbReference type="NCBI Taxonomy" id="1324217"/>
    <lineage>
        <taxon>Bacteria</taxon>
        <taxon>Pseudomonadati</taxon>
        <taxon>Bacteroidota</taxon>
        <taxon>Cytophagia</taxon>
        <taxon>Cytophagales</taxon>
        <taxon>Flammeovirgaceae</taxon>
        <taxon>Imperialibacter</taxon>
    </lineage>
</organism>